<evidence type="ECO:0000256" key="1">
    <source>
        <dbReference type="SAM" id="SignalP"/>
    </source>
</evidence>
<keyword evidence="4" id="KW-1185">Reference proteome</keyword>
<dbReference type="InterPro" id="IPR025091">
    <property type="entry name" value="DUF4019"/>
</dbReference>
<evidence type="ECO:0000313" key="5">
    <source>
        <dbReference type="Proteomes" id="UP000494135"/>
    </source>
</evidence>
<organism evidence="3 4">
    <name type="scientific">Burkholderia puraquae</name>
    <dbReference type="NCBI Taxonomy" id="1904757"/>
    <lineage>
        <taxon>Bacteria</taxon>
        <taxon>Pseudomonadati</taxon>
        <taxon>Pseudomonadota</taxon>
        <taxon>Betaproteobacteria</taxon>
        <taxon>Burkholderiales</taxon>
        <taxon>Burkholderiaceae</taxon>
        <taxon>Burkholderia</taxon>
        <taxon>Burkholderia cepacia complex</taxon>
    </lineage>
</organism>
<proteinExistence type="predicted"/>
<evidence type="ECO:0000313" key="2">
    <source>
        <dbReference type="EMBL" id="CAB3769326.1"/>
    </source>
</evidence>
<dbReference type="RefSeq" id="WP_085042422.1">
    <property type="nucleotide sequence ID" value="NZ_CADIKG010000024.1"/>
</dbReference>
<protein>
    <recommendedName>
        <fullName evidence="6">DUF4019 domain-containing protein</fullName>
    </recommendedName>
</protein>
<reference evidence="3 4" key="1">
    <citation type="submission" date="2017-04" db="EMBL/GenBank/DDBJ databases">
        <title>Burkholderia puraquae sp. nov., a novel Burkholderia cepacia complex species from hospital setting samples.</title>
        <authorList>
            <person name="Martina P."/>
            <person name="Leguizamon M."/>
            <person name="Prieto C."/>
            <person name="Sousa S."/>
            <person name="Montanaro P."/>
            <person name="Draghi W."/>
            <person name="Staembler M."/>
            <person name="Bettiol M."/>
            <person name="Figoli C."/>
            <person name="Palau J."/>
            <person name="Alvarez F."/>
            <person name="Benetti S."/>
            <person name="Anchat E."/>
            <person name="Vescina C."/>
            <person name="Ferreras J."/>
            <person name="Lasch P."/>
            <person name="Lagares A."/>
            <person name="Zorreguieta A."/>
            <person name="Yantorno O."/>
            <person name="Bosch A."/>
        </authorList>
    </citation>
    <scope>NUCLEOTIDE SEQUENCE [LARGE SCALE GENOMIC DNA]</scope>
    <source>
        <strain evidence="3 4">CAMPA 1040</strain>
    </source>
</reference>
<name>A0A1X1P936_9BURK</name>
<reference evidence="2 5" key="2">
    <citation type="submission" date="2020-04" db="EMBL/GenBank/DDBJ databases">
        <authorList>
            <person name="De Canck E."/>
        </authorList>
    </citation>
    <scope>NUCLEOTIDE SEQUENCE [LARGE SCALE GENOMIC DNA]</scope>
    <source>
        <strain evidence="2 5">LMG 29660</strain>
    </source>
</reference>
<dbReference type="OrthoDB" id="8929305at2"/>
<feature type="signal peptide" evidence="1">
    <location>
        <begin position="1"/>
        <end position="27"/>
    </location>
</feature>
<dbReference type="Proteomes" id="UP000494135">
    <property type="component" value="Unassembled WGS sequence"/>
</dbReference>
<keyword evidence="1" id="KW-0732">Signal</keyword>
<sequence length="155" mass="16835">MNAHSPLTRAKWLIGCAVASIAIGAHAQSAGDSADTLLSDSAAVLRQLDAGQYGAVWTNAAPFVKARIKQDPFAADMQRARQSVGAVRQRGWAQITRIRYTNTSTMPDGLYANVDYTTTLASGSTVFEKLSFRLDDDGQWHLTGYVPRQSQNYAP</sequence>
<gene>
    <name evidence="3" type="ORF">B7G54_30570</name>
    <name evidence="2" type="ORF">LMG29660_06331</name>
</gene>
<dbReference type="Proteomes" id="UP000193146">
    <property type="component" value="Unassembled WGS sequence"/>
</dbReference>
<evidence type="ECO:0008006" key="6">
    <source>
        <dbReference type="Google" id="ProtNLM"/>
    </source>
</evidence>
<dbReference type="EMBL" id="CADIKG010000024">
    <property type="protein sequence ID" value="CAB3769326.1"/>
    <property type="molecule type" value="Genomic_DNA"/>
</dbReference>
<evidence type="ECO:0000313" key="4">
    <source>
        <dbReference type="Proteomes" id="UP000193146"/>
    </source>
</evidence>
<dbReference type="Pfam" id="PF13211">
    <property type="entry name" value="DUF4019"/>
    <property type="match status" value="1"/>
</dbReference>
<dbReference type="AlphaFoldDB" id="A0A1X1P936"/>
<feature type="chain" id="PRO_5044567357" description="DUF4019 domain-containing protein" evidence="1">
    <location>
        <begin position="28"/>
        <end position="155"/>
    </location>
</feature>
<accession>A0A1X1P936</accession>
<evidence type="ECO:0000313" key="3">
    <source>
        <dbReference type="EMBL" id="ORT81627.1"/>
    </source>
</evidence>
<dbReference type="EMBL" id="NBYX01000022">
    <property type="protein sequence ID" value="ORT81627.1"/>
    <property type="molecule type" value="Genomic_DNA"/>
</dbReference>